<protein>
    <submittedName>
        <fullName evidence="2">Uncharacterized protein</fullName>
    </submittedName>
</protein>
<accession>A0AAW1NZ82</accession>
<evidence type="ECO:0000313" key="3">
    <source>
        <dbReference type="Proteomes" id="UP001465755"/>
    </source>
</evidence>
<keyword evidence="3" id="KW-1185">Reference proteome</keyword>
<dbReference type="Proteomes" id="UP001465755">
    <property type="component" value="Unassembled WGS sequence"/>
</dbReference>
<organism evidence="2 3">
    <name type="scientific">Symbiochloris irregularis</name>
    <dbReference type="NCBI Taxonomy" id="706552"/>
    <lineage>
        <taxon>Eukaryota</taxon>
        <taxon>Viridiplantae</taxon>
        <taxon>Chlorophyta</taxon>
        <taxon>core chlorophytes</taxon>
        <taxon>Trebouxiophyceae</taxon>
        <taxon>Trebouxiales</taxon>
        <taxon>Trebouxiaceae</taxon>
        <taxon>Symbiochloris</taxon>
    </lineage>
</organism>
<gene>
    <name evidence="2" type="ORF">WJX73_001595</name>
</gene>
<evidence type="ECO:0000256" key="1">
    <source>
        <dbReference type="SAM" id="MobiDB-lite"/>
    </source>
</evidence>
<sequence length="130" mass="13881">MASALRTSPLPSTPAADGQGPSDGAARAVCSPDQRLVAPQPCPSQRDIEVAIAEAPFRATLNALPAAEVRRSSRAGKQRVLMINGHPVLKVNNYDLHDSSNSLSVFDYELKKKKRAKSDAAMGTSLQTIR</sequence>
<proteinExistence type="predicted"/>
<reference evidence="2 3" key="1">
    <citation type="journal article" date="2024" name="Nat. Commun.">
        <title>Phylogenomics reveals the evolutionary origins of lichenization in chlorophyte algae.</title>
        <authorList>
            <person name="Puginier C."/>
            <person name="Libourel C."/>
            <person name="Otte J."/>
            <person name="Skaloud P."/>
            <person name="Haon M."/>
            <person name="Grisel S."/>
            <person name="Petersen M."/>
            <person name="Berrin J.G."/>
            <person name="Delaux P.M."/>
            <person name="Dal Grande F."/>
            <person name="Keller J."/>
        </authorList>
    </citation>
    <scope>NUCLEOTIDE SEQUENCE [LARGE SCALE GENOMIC DNA]</scope>
    <source>
        <strain evidence="2 3">SAG 2036</strain>
    </source>
</reference>
<feature type="compositionally biased region" description="Polar residues" evidence="1">
    <location>
        <begin position="1"/>
        <end position="10"/>
    </location>
</feature>
<dbReference type="AlphaFoldDB" id="A0AAW1NZ82"/>
<dbReference type="EMBL" id="JALJOQ010000068">
    <property type="protein sequence ID" value="KAK9802725.1"/>
    <property type="molecule type" value="Genomic_DNA"/>
</dbReference>
<name>A0AAW1NZ82_9CHLO</name>
<evidence type="ECO:0000313" key="2">
    <source>
        <dbReference type="EMBL" id="KAK9802725.1"/>
    </source>
</evidence>
<comment type="caution">
    <text evidence="2">The sequence shown here is derived from an EMBL/GenBank/DDBJ whole genome shotgun (WGS) entry which is preliminary data.</text>
</comment>
<feature type="region of interest" description="Disordered" evidence="1">
    <location>
        <begin position="1"/>
        <end position="27"/>
    </location>
</feature>